<dbReference type="KEGG" id="dmo:Dmoj_GI23825"/>
<evidence type="ECO:0000313" key="5">
    <source>
        <dbReference type="EMBL" id="KRG00523.1"/>
    </source>
</evidence>
<evidence type="ECO:0000256" key="2">
    <source>
        <dbReference type="ARBA" id="ARBA00007357"/>
    </source>
</evidence>
<dbReference type="Proteomes" id="UP000009192">
    <property type="component" value="Unassembled WGS sequence"/>
</dbReference>
<dbReference type="OrthoDB" id="2016263at2759"/>
<keyword evidence="3" id="KW-1133">Transmembrane helix</keyword>
<dbReference type="SUPFAM" id="SSF55486">
    <property type="entry name" value="Metalloproteases ('zincins'), catalytic domain"/>
    <property type="match status" value="1"/>
</dbReference>
<dbReference type="InterPro" id="IPR008753">
    <property type="entry name" value="Peptidase_M13_N"/>
</dbReference>
<evidence type="ECO:0000259" key="4">
    <source>
        <dbReference type="Pfam" id="PF05649"/>
    </source>
</evidence>
<evidence type="ECO:0000313" key="6">
    <source>
        <dbReference type="Proteomes" id="UP000009192"/>
    </source>
</evidence>
<keyword evidence="3" id="KW-0812">Transmembrane</keyword>
<dbReference type="EMBL" id="CH933806">
    <property type="protein sequence ID" value="KRG00523.1"/>
    <property type="molecule type" value="Genomic_DNA"/>
</dbReference>
<proteinExistence type="inferred from homology"/>
<dbReference type="Gene3D" id="1.10.1380.10">
    <property type="entry name" value="Neutral endopeptidase , domain2"/>
    <property type="match status" value="1"/>
</dbReference>
<name>A0A0Q9WWX9_DROMO</name>
<dbReference type="FunCoup" id="A0A0Q9WWX9">
    <property type="interactions" value="87"/>
</dbReference>
<dbReference type="InParanoid" id="A0A0Q9WWX9"/>
<dbReference type="InterPro" id="IPR000718">
    <property type="entry name" value="Peptidase_M13"/>
</dbReference>
<feature type="transmembrane region" description="Helical" evidence="3">
    <location>
        <begin position="510"/>
        <end position="526"/>
    </location>
</feature>
<accession>A0A0Q9WWX9</accession>
<dbReference type="GO" id="GO:0006508">
    <property type="term" value="P:proteolysis"/>
    <property type="evidence" value="ECO:0007669"/>
    <property type="project" value="InterPro"/>
</dbReference>
<evidence type="ECO:0000256" key="3">
    <source>
        <dbReference type="SAM" id="Phobius"/>
    </source>
</evidence>
<protein>
    <submittedName>
        <fullName evidence="5">Uncharacterized protein, isoform B</fullName>
    </submittedName>
</protein>
<feature type="transmembrane region" description="Helical" evidence="3">
    <location>
        <begin position="635"/>
        <end position="657"/>
    </location>
</feature>
<dbReference type="InterPro" id="IPR024079">
    <property type="entry name" value="MetalloPept_cat_dom_sf"/>
</dbReference>
<dbReference type="GO" id="GO:0004222">
    <property type="term" value="F:metalloendopeptidase activity"/>
    <property type="evidence" value="ECO:0007669"/>
    <property type="project" value="InterPro"/>
</dbReference>
<dbReference type="PANTHER" id="PTHR11733">
    <property type="entry name" value="ZINC METALLOPROTEASE FAMILY M13 NEPRILYSIN-RELATED"/>
    <property type="match status" value="1"/>
</dbReference>
<keyword evidence="6" id="KW-1185">Reference proteome</keyword>
<feature type="domain" description="Peptidase M13 N-terminal" evidence="4">
    <location>
        <begin position="707"/>
        <end position="1046"/>
    </location>
</feature>
<sequence>MSNLNAVLLNCPFNDKESTCEPQLLVTIHFKPTLNVKSQDNLLILDETYEPYNRQSFETLSPYVIVISRSEPIIMHSLKFSKFENSTNNCNSIISDDITRTTRKGKIKDEYCSITNTCNQKLKHIFSKAPQNNSDTSSYSIYNLSAPFPYLTAKLRIYKKRHKTWWMIMPPIVLNNLAGTFVKGNFSIILTSRENALQTKKSVLQGNNTFWIPHSLTNTNTNEAYDKIFIKLFDSSTTFPFYQEKTNSTNNFTKAKKIIRMPTIDYEMKFMTKDDSIPASIKVLDKCPTNAKTLCLNMLDEQVPAFNIKIKMPFRENAVRKNILKVKISRIVTDATTKDALQISVDVINKGLKSQEFFITISNCPFSKSVSVITTVNKILLPHISETITFLLPFIMGSNKKVKFNCELIVKANELKILKRSATMQSNSIIVSRRSFEIETHSRCFCVWSCLCHCVGNIETHIDVSICQKMNNAAQKNAGLLINCPPNKDLNENCLMDSMNDDRDFKMHKTYYAIVGIVLIILLIFAQKEKHTMTAEFNSRNTFRKSGVSSLSTNPRNVITSANPSGGSSASLLQKQLSFKTPICSNQFGKADEVEIIDNSNLDNLAGQYNKNNIIGWICCAPCIWLRTSAAVHKVAITSATLLVTTLLVASPILFLISTAPSPLPRDCYMDGDGCSPTVASTSECTEDICETVSSNIQARLNWNKDPCSEFKKFSCWRRKFNKNVTNIIEMGNSQKSVDIQMLMLLNNSSISENFKKLKILYESCLKLTTNSSDIHRIFNQLGGYLTVGVIGPSSIAPLVAKIYELGPSPLVDIYYDLSYGRRPHVLLIISGPSTSSVILENKIRWMSPKAPPNRLRQGIPNLLPDLIDRVLPSHLSYDQRVSEKETIIEFIKDLNKLQVEQSRRGFWDSSVLYNISSLHSMYPVLNWTLLIPKNWSGPIVVRNADYLKALQSFLTKYPSRIAHNAMLLLSVLEILPKDFPTPEVCTRSTMWALPELASALYISQYSSIDSKDIIKRADIIFKSLKAHLKRAPSLKGAALVKLSALKIQSKTWEGFTNVTQLTKSVERLQITPDNWLENILEIYKTNKIVPNKINMDFSSHDAWAYPIVSTIFYDTLSHSIVVPLSVILIPYFNARLPPYLHYASVGVSIAKEILRSITKSFDDKAMRCVPHSVNIFSNFSRMDILIHSGGMQISYHSMLSLTGPIKGMARLPGLNLTPTQIFFLVSAQELCSESNYLGIDTNATEFDHILGWLIAQGGSATEVFKCPSGSMINIQKTCNVL</sequence>
<evidence type="ECO:0000256" key="1">
    <source>
        <dbReference type="ARBA" id="ARBA00004401"/>
    </source>
</evidence>
<reference evidence="5 6" key="1">
    <citation type="journal article" date="2007" name="Nature">
        <title>Evolution of genes and genomes on the Drosophila phylogeny.</title>
        <authorList>
            <consortium name="Drosophila 12 Genomes Consortium"/>
            <person name="Clark A.G."/>
            <person name="Eisen M.B."/>
            <person name="Smith D.R."/>
            <person name="Bergman C.M."/>
            <person name="Oliver B."/>
            <person name="Markow T.A."/>
            <person name="Kaufman T.C."/>
            <person name="Kellis M."/>
            <person name="Gelbart W."/>
            <person name="Iyer V.N."/>
            <person name="Pollard D.A."/>
            <person name="Sackton T.B."/>
            <person name="Larracuente A.M."/>
            <person name="Singh N.D."/>
            <person name="Abad J.P."/>
            <person name="Abt D.N."/>
            <person name="Adryan B."/>
            <person name="Aguade M."/>
            <person name="Akashi H."/>
            <person name="Anderson W.W."/>
            <person name="Aquadro C.F."/>
            <person name="Ardell D.H."/>
            <person name="Arguello R."/>
            <person name="Artieri C.G."/>
            <person name="Barbash D.A."/>
            <person name="Barker D."/>
            <person name="Barsanti P."/>
            <person name="Batterham P."/>
            <person name="Batzoglou S."/>
            <person name="Begun D."/>
            <person name="Bhutkar A."/>
            <person name="Blanco E."/>
            <person name="Bosak S.A."/>
            <person name="Bradley R.K."/>
            <person name="Brand A.D."/>
            <person name="Brent M.R."/>
            <person name="Brooks A.N."/>
            <person name="Brown R.H."/>
            <person name="Butlin R.K."/>
            <person name="Caggese C."/>
            <person name="Calvi B.R."/>
            <person name="Bernardo de Carvalho A."/>
            <person name="Caspi A."/>
            <person name="Castrezana S."/>
            <person name="Celniker S.E."/>
            <person name="Chang J.L."/>
            <person name="Chapple C."/>
            <person name="Chatterji S."/>
            <person name="Chinwalla A."/>
            <person name="Civetta A."/>
            <person name="Clifton S.W."/>
            <person name="Comeron J.M."/>
            <person name="Costello J.C."/>
            <person name="Coyne J.A."/>
            <person name="Daub J."/>
            <person name="David R.G."/>
            <person name="Delcher A.L."/>
            <person name="Delehaunty K."/>
            <person name="Do C.B."/>
            <person name="Ebling H."/>
            <person name="Edwards K."/>
            <person name="Eickbush T."/>
            <person name="Evans J.D."/>
            <person name="Filipski A."/>
            <person name="Findeiss S."/>
            <person name="Freyhult E."/>
            <person name="Fulton L."/>
            <person name="Fulton R."/>
            <person name="Garcia A.C."/>
            <person name="Gardiner A."/>
            <person name="Garfield D.A."/>
            <person name="Garvin B.E."/>
            <person name="Gibson G."/>
            <person name="Gilbert D."/>
            <person name="Gnerre S."/>
            <person name="Godfrey J."/>
            <person name="Good R."/>
            <person name="Gotea V."/>
            <person name="Gravely B."/>
            <person name="Greenberg A.J."/>
            <person name="Griffiths-Jones S."/>
            <person name="Gross S."/>
            <person name="Guigo R."/>
            <person name="Gustafson E.A."/>
            <person name="Haerty W."/>
            <person name="Hahn M.W."/>
            <person name="Halligan D.L."/>
            <person name="Halpern A.L."/>
            <person name="Halter G.M."/>
            <person name="Han M.V."/>
            <person name="Heger A."/>
            <person name="Hillier L."/>
            <person name="Hinrichs A.S."/>
            <person name="Holmes I."/>
            <person name="Hoskins R.A."/>
            <person name="Hubisz M.J."/>
            <person name="Hultmark D."/>
            <person name="Huntley M.A."/>
            <person name="Jaffe D.B."/>
            <person name="Jagadeeshan S."/>
            <person name="Jeck W.R."/>
            <person name="Johnson J."/>
            <person name="Jones C.D."/>
            <person name="Jordan W.C."/>
            <person name="Karpen G.H."/>
            <person name="Kataoka E."/>
            <person name="Keightley P.D."/>
            <person name="Kheradpour P."/>
            <person name="Kirkness E.F."/>
            <person name="Koerich L.B."/>
            <person name="Kristiansen K."/>
            <person name="Kudrna D."/>
            <person name="Kulathinal R.J."/>
            <person name="Kumar S."/>
            <person name="Kwok R."/>
            <person name="Lander E."/>
            <person name="Langley C.H."/>
            <person name="Lapoint R."/>
            <person name="Lazzaro B.P."/>
            <person name="Lee S.J."/>
            <person name="Levesque L."/>
            <person name="Li R."/>
            <person name="Lin C.F."/>
            <person name="Lin M.F."/>
            <person name="Lindblad-Toh K."/>
            <person name="Llopart A."/>
            <person name="Long M."/>
            <person name="Low L."/>
            <person name="Lozovsky E."/>
            <person name="Lu J."/>
            <person name="Luo M."/>
            <person name="Machado C.A."/>
            <person name="Makalowski W."/>
            <person name="Marzo M."/>
            <person name="Matsuda M."/>
            <person name="Matzkin L."/>
            <person name="McAllister B."/>
            <person name="McBride C.S."/>
            <person name="McKernan B."/>
            <person name="McKernan K."/>
            <person name="Mendez-Lago M."/>
            <person name="Minx P."/>
            <person name="Mollenhauer M.U."/>
            <person name="Montooth K."/>
            <person name="Mount S.M."/>
            <person name="Mu X."/>
            <person name="Myers E."/>
            <person name="Negre B."/>
            <person name="Newfeld S."/>
            <person name="Nielsen R."/>
            <person name="Noor M.A."/>
            <person name="O'Grady P."/>
            <person name="Pachter L."/>
            <person name="Papaceit M."/>
            <person name="Parisi M.J."/>
            <person name="Parisi M."/>
            <person name="Parts L."/>
            <person name="Pedersen J.S."/>
            <person name="Pesole G."/>
            <person name="Phillippy A.M."/>
            <person name="Ponting C.P."/>
            <person name="Pop M."/>
            <person name="Porcelli D."/>
            <person name="Powell J.R."/>
            <person name="Prohaska S."/>
            <person name="Pruitt K."/>
            <person name="Puig M."/>
            <person name="Quesneville H."/>
            <person name="Ram K.R."/>
            <person name="Rand D."/>
            <person name="Rasmussen M.D."/>
            <person name="Reed L.K."/>
            <person name="Reenan R."/>
            <person name="Reily A."/>
            <person name="Remington K.A."/>
            <person name="Rieger T.T."/>
            <person name="Ritchie M.G."/>
            <person name="Robin C."/>
            <person name="Rogers Y.H."/>
            <person name="Rohde C."/>
            <person name="Rozas J."/>
            <person name="Rubenfield M.J."/>
            <person name="Ruiz A."/>
            <person name="Russo S."/>
            <person name="Salzberg S.L."/>
            <person name="Sanchez-Gracia A."/>
            <person name="Saranga D.J."/>
            <person name="Sato H."/>
            <person name="Schaeffer S.W."/>
            <person name="Schatz M.C."/>
            <person name="Schlenke T."/>
            <person name="Schwartz R."/>
            <person name="Segarra C."/>
            <person name="Singh R.S."/>
            <person name="Sirot L."/>
            <person name="Sirota M."/>
            <person name="Sisneros N.B."/>
            <person name="Smith C.D."/>
            <person name="Smith T.F."/>
            <person name="Spieth J."/>
            <person name="Stage D.E."/>
            <person name="Stark A."/>
            <person name="Stephan W."/>
            <person name="Strausberg R.L."/>
            <person name="Strempel S."/>
            <person name="Sturgill D."/>
            <person name="Sutton G."/>
            <person name="Sutton G.G."/>
            <person name="Tao W."/>
            <person name="Teichmann S."/>
            <person name="Tobari Y.N."/>
            <person name="Tomimura Y."/>
            <person name="Tsolas J.M."/>
            <person name="Valente V.L."/>
            <person name="Venter E."/>
            <person name="Venter J.C."/>
            <person name="Vicario S."/>
            <person name="Vieira F.G."/>
            <person name="Vilella A.J."/>
            <person name="Villasante A."/>
            <person name="Walenz B."/>
            <person name="Wang J."/>
            <person name="Wasserman M."/>
            <person name="Watts T."/>
            <person name="Wilson D."/>
            <person name="Wilson R.K."/>
            <person name="Wing R.A."/>
            <person name="Wolfner M.F."/>
            <person name="Wong A."/>
            <person name="Wong G.K."/>
            <person name="Wu C.I."/>
            <person name="Wu G."/>
            <person name="Yamamoto D."/>
            <person name="Yang H.P."/>
            <person name="Yang S.P."/>
            <person name="Yorke J.A."/>
            <person name="Yoshida K."/>
            <person name="Zdobnov E."/>
            <person name="Zhang P."/>
            <person name="Zhang Y."/>
            <person name="Zimin A.V."/>
            <person name="Baldwin J."/>
            <person name="Abdouelleil A."/>
            <person name="Abdulkadir J."/>
            <person name="Abebe A."/>
            <person name="Abera B."/>
            <person name="Abreu J."/>
            <person name="Acer S.C."/>
            <person name="Aftuck L."/>
            <person name="Alexander A."/>
            <person name="An P."/>
            <person name="Anderson E."/>
            <person name="Anderson S."/>
            <person name="Arachi H."/>
            <person name="Azer M."/>
            <person name="Bachantsang P."/>
            <person name="Barry A."/>
            <person name="Bayul T."/>
            <person name="Berlin A."/>
            <person name="Bessette D."/>
            <person name="Bloom T."/>
            <person name="Blye J."/>
            <person name="Boguslavskiy L."/>
            <person name="Bonnet C."/>
            <person name="Boukhgalter B."/>
            <person name="Bourzgui I."/>
            <person name="Brown A."/>
            <person name="Cahill P."/>
            <person name="Channer S."/>
            <person name="Cheshatsang Y."/>
            <person name="Chuda L."/>
            <person name="Citroen M."/>
            <person name="Collymore A."/>
            <person name="Cooke P."/>
            <person name="Costello M."/>
            <person name="D'Aco K."/>
            <person name="Daza R."/>
            <person name="De Haan G."/>
            <person name="DeGray S."/>
            <person name="DeMaso C."/>
            <person name="Dhargay N."/>
            <person name="Dooley K."/>
            <person name="Dooley E."/>
            <person name="Doricent M."/>
            <person name="Dorje P."/>
            <person name="Dorjee K."/>
            <person name="Dupes A."/>
            <person name="Elong R."/>
            <person name="Falk J."/>
            <person name="Farina A."/>
            <person name="Faro S."/>
            <person name="Ferguson D."/>
            <person name="Fisher S."/>
            <person name="Foley C.D."/>
            <person name="Franke A."/>
            <person name="Friedrich D."/>
            <person name="Gadbois L."/>
            <person name="Gearin G."/>
            <person name="Gearin C.R."/>
            <person name="Giannoukos G."/>
            <person name="Goode T."/>
            <person name="Graham J."/>
            <person name="Grandbois E."/>
            <person name="Grewal S."/>
            <person name="Gyaltsen K."/>
            <person name="Hafez N."/>
            <person name="Hagos B."/>
            <person name="Hall J."/>
            <person name="Henson C."/>
            <person name="Hollinger A."/>
            <person name="Honan T."/>
            <person name="Huard M.D."/>
            <person name="Hughes L."/>
            <person name="Hurhula B."/>
            <person name="Husby M.E."/>
            <person name="Kamat A."/>
            <person name="Kanga B."/>
            <person name="Kashin S."/>
            <person name="Khazanovich D."/>
            <person name="Kisner P."/>
            <person name="Lance K."/>
            <person name="Lara M."/>
            <person name="Lee W."/>
            <person name="Lennon N."/>
            <person name="Letendre F."/>
            <person name="LeVine R."/>
            <person name="Lipovsky A."/>
            <person name="Liu X."/>
            <person name="Liu J."/>
            <person name="Liu S."/>
            <person name="Lokyitsang T."/>
            <person name="Lokyitsang Y."/>
            <person name="Lubonja R."/>
            <person name="Lui A."/>
            <person name="MacDonald P."/>
            <person name="Magnisalis V."/>
            <person name="Maru K."/>
            <person name="Matthews C."/>
            <person name="McCusker W."/>
            <person name="McDonough S."/>
            <person name="Mehta T."/>
            <person name="Meldrim J."/>
            <person name="Meneus L."/>
            <person name="Mihai O."/>
            <person name="Mihalev A."/>
            <person name="Mihova T."/>
            <person name="Mittelman R."/>
            <person name="Mlenga V."/>
            <person name="Montmayeur A."/>
            <person name="Mulrain L."/>
            <person name="Navidi A."/>
            <person name="Naylor J."/>
            <person name="Negash T."/>
            <person name="Nguyen T."/>
            <person name="Nguyen N."/>
            <person name="Nicol R."/>
            <person name="Norbu C."/>
            <person name="Norbu N."/>
            <person name="Novod N."/>
            <person name="O'Neill B."/>
            <person name="Osman S."/>
            <person name="Markiewicz E."/>
            <person name="Oyono O.L."/>
            <person name="Patti C."/>
            <person name="Phunkhang P."/>
            <person name="Pierre F."/>
            <person name="Priest M."/>
            <person name="Raghuraman S."/>
            <person name="Rege F."/>
            <person name="Reyes R."/>
            <person name="Rise C."/>
            <person name="Rogov P."/>
            <person name="Ross K."/>
            <person name="Ryan E."/>
            <person name="Settipalli S."/>
            <person name="Shea T."/>
            <person name="Sherpa N."/>
            <person name="Shi L."/>
            <person name="Shih D."/>
            <person name="Sparrow T."/>
            <person name="Spaulding J."/>
            <person name="Stalker J."/>
            <person name="Stange-Thomann N."/>
            <person name="Stavropoulos S."/>
            <person name="Stone C."/>
            <person name="Strader C."/>
            <person name="Tesfaye S."/>
            <person name="Thomson T."/>
            <person name="Thoulutsang Y."/>
            <person name="Thoulutsang D."/>
            <person name="Topham K."/>
            <person name="Topping I."/>
            <person name="Tsamla T."/>
            <person name="Vassiliev H."/>
            <person name="Vo A."/>
            <person name="Wangchuk T."/>
            <person name="Wangdi T."/>
            <person name="Weiand M."/>
            <person name="Wilkinson J."/>
            <person name="Wilson A."/>
            <person name="Yadav S."/>
            <person name="Young G."/>
            <person name="Yu Q."/>
            <person name="Zembek L."/>
            <person name="Zhong D."/>
            <person name="Zimmer A."/>
            <person name="Zwirko Z."/>
            <person name="Jaffe D.B."/>
            <person name="Alvarez P."/>
            <person name="Brockman W."/>
            <person name="Butler J."/>
            <person name="Chin C."/>
            <person name="Gnerre S."/>
            <person name="Grabherr M."/>
            <person name="Kleber M."/>
            <person name="Mauceli E."/>
            <person name="MacCallum I."/>
        </authorList>
    </citation>
    <scope>NUCLEOTIDE SEQUENCE [LARGE SCALE GENOMIC DNA]</scope>
    <source>
        <strain evidence="6">Tucson 15081-1352.22</strain>
    </source>
</reference>
<dbReference type="GO" id="GO:0005886">
    <property type="term" value="C:plasma membrane"/>
    <property type="evidence" value="ECO:0007669"/>
    <property type="project" value="UniProtKB-SubCell"/>
</dbReference>
<dbReference type="PROSITE" id="PS51885">
    <property type="entry name" value="NEPRILYSIN"/>
    <property type="match status" value="1"/>
</dbReference>
<gene>
    <name evidence="5" type="primary">Dmoj\GI23825</name>
    <name evidence="5" type="ORF">Dmoj_GI23825</name>
</gene>
<comment type="similarity">
    <text evidence="2">Belongs to the peptidase M13 family.</text>
</comment>
<comment type="subcellular location">
    <subcellularLocation>
        <location evidence="1">Cell membrane</location>
        <topology evidence="1">Single-pass type II membrane protein</topology>
    </subcellularLocation>
</comment>
<organism evidence="5 6">
    <name type="scientific">Drosophila mojavensis</name>
    <name type="common">Fruit fly</name>
    <dbReference type="NCBI Taxonomy" id="7230"/>
    <lineage>
        <taxon>Eukaryota</taxon>
        <taxon>Metazoa</taxon>
        <taxon>Ecdysozoa</taxon>
        <taxon>Arthropoda</taxon>
        <taxon>Hexapoda</taxon>
        <taxon>Insecta</taxon>
        <taxon>Pterygota</taxon>
        <taxon>Neoptera</taxon>
        <taxon>Endopterygota</taxon>
        <taxon>Diptera</taxon>
        <taxon>Brachycera</taxon>
        <taxon>Muscomorpha</taxon>
        <taxon>Ephydroidea</taxon>
        <taxon>Drosophilidae</taxon>
        <taxon>Drosophila</taxon>
    </lineage>
</organism>
<keyword evidence="3" id="KW-0472">Membrane</keyword>
<dbReference type="PANTHER" id="PTHR11733:SF209">
    <property type="entry name" value="FI20018P1"/>
    <property type="match status" value="1"/>
</dbReference>
<dbReference type="InterPro" id="IPR042089">
    <property type="entry name" value="Peptidase_M13_dom_2"/>
</dbReference>
<dbReference type="Gene3D" id="3.40.390.10">
    <property type="entry name" value="Collagenase (Catalytic Domain)"/>
    <property type="match status" value="2"/>
</dbReference>
<dbReference type="Pfam" id="PF05649">
    <property type="entry name" value="Peptidase_M13_N"/>
    <property type="match status" value="1"/>
</dbReference>